<feature type="region of interest" description="Disordered" evidence="1">
    <location>
        <begin position="480"/>
        <end position="523"/>
    </location>
</feature>
<dbReference type="EMBL" id="QQST01000004">
    <property type="protein sequence ID" value="RDI69652.1"/>
    <property type="molecule type" value="Genomic_DNA"/>
</dbReference>
<reference evidence="3" key="1">
    <citation type="submission" date="2016-10" db="EMBL/GenBank/DDBJ databases">
        <authorList>
            <person name="de Groot N.N."/>
        </authorList>
    </citation>
    <scope>NUCLEOTIDE SEQUENCE [LARGE SCALE GENOMIC DNA]</scope>
    <source>
        <strain evidence="3">CGMCC 1.12397</strain>
    </source>
</reference>
<dbReference type="Proteomes" id="UP000255421">
    <property type="component" value="Unassembled WGS sequence"/>
</dbReference>
<dbReference type="PROSITE" id="PS51318">
    <property type="entry name" value="TAT"/>
    <property type="match status" value="1"/>
</dbReference>
<feature type="compositionally biased region" description="Polar residues" evidence="1">
    <location>
        <begin position="513"/>
        <end position="523"/>
    </location>
</feature>
<dbReference type="InterPro" id="IPR006626">
    <property type="entry name" value="PbH1"/>
</dbReference>
<dbReference type="Gene3D" id="2.160.20.10">
    <property type="entry name" value="Single-stranded right-handed beta-helix, Pectin lyase-like"/>
    <property type="match status" value="1"/>
</dbReference>
<evidence type="ECO:0000256" key="1">
    <source>
        <dbReference type="SAM" id="MobiDB-lite"/>
    </source>
</evidence>
<sequence length="912" mass="95722">MAEDTVRTEKGNGDDQNRGTEESKRLLNRRDALKMGAAAAAVGLSSVGTIAGSAAAASERYGISFNRVVNAVDDLGLDPNGNEPIDSAINRAIDRGDTLIEFPPGTYYWKDTIAESGVNNWGIRGLGDHPTDVKFVSDEGASQFLLKVNGGRGILVENFAIDYGFDRQGSLGMLLKANDNMRVQDIHFVGFNPTQGNGAVDNLSPQALDSDGRVVVDGLVRTGPTDITSHGHLDGDANEGCIWLGSKHVGELVIRNSHIENTGTNAIYARAAQGAVKIQDSLFVNNNQTSLRIGGDGCHVKGCRFVVDTDNATDENGGEFINPHAITWETGRRGDKGGYIEDCDFIYKSAPSKTTAAVWVDGSAGEMAIRNSRFQMDVDGIAAVRIDNPRDPRLGTTGERPWGVTLDGVSVTGSSSGSAPAIRIDNRNGSTIRNSCLQLTGNRDGIYLRNSDNSVIENTNINVTGQATIFDGSSVSTSGITHSDSCPVPDDSFTVGDGTTTSPSTDTYGSSSHPNTLTVTGKGTKTNYEFSATGGLEGQSDVESWDSVDSGNVSAWITNDGDTDTYAFSKALGPVNILEGDADISVNGTVVDPATLVADAACDHTLQIVPDGTSTNYHLEVSGGVMDHPGLGTSLTKYDAIDGGVIDGWVTNDIDAVQFSGEVTAFSFTEGGATLYLDGEQVDPATLVSSTSDGSTSDGSTDDTTNDSTTDSAYDYALEIVPDGTSTNYLLEVSGEIADHPDLGTPLTQYDSLNGNVLDGWVTNDSDGVQFSGEVTAFSFVEGGATLYLDGEQVDPSTLVSKTSNDGTSDGSTDDSTSDGSTDTTGLPNVITMDGSETKRVTGYEITVTGELEKDTANSVSASSWDDLTDEVDGSTVVGVVDEGIDRFRFSGDIEMLNVNGKASVSFEDNDG</sequence>
<evidence type="ECO:0000313" key="2">
    <source>
        <dbReference type="EMBL" id="RDI69652.1"/>
    </source>
</evidence>
<evidence type="ECO:0008006" key="6">
    <source>
        <dbReference type="Google" id="ProtNLM"/>
    </source>
</evidence>
<dbReference type="InterPro" id="IPR012334">
    <property type="entry name" value="Pectin_lyas_fold"/>
</dbReference>
<dbReference type="SMART" id="SM00710">
    <property type="entry name" value="PbH1"/>
    <property type="match status" value="7"/>
</dbReference>
<dbReference type="InterPro" id="IPR006311">
    <property type="entry name" value="TAT_signal"/>
</dbReference>
<feature type="region of interest" description="Disordered" evidence="1">
    <location>
        <begin position="798"/>
        <end position="828"/>
    </location>
</feature>
<organism evidence="3 4">
    <name type="scientific">Halopelagius longus</name>
    <dbReference type="NCBI Taxonomy" id="1236180"/>
    <lineage>
        <taxon>Archaea</taxon>
        <taxon>Methanobacteriati</taxon>
        <taxon>Methanobacteriota</taxon>
        <taxon>Stenosarchaea group</taxon>
        <taxon>Halobacteria</taxon>
        <taxon>Halobacteriales</taxon>
        <taxon>Haloferacaceae</taxon>
    </lineage>
</organism>
<accession>A0A1H1GMH2</accession>
<dbReference type="Proteomes" id="UP000199289">
    <property type="component" value="Unassembled WGS sequence"/>
</dbReference>
<dbReference type="InterPro" id="IPR011050">
    <property type="entry name" value="Pectin_lyase_fold/virulence"/>
</dbReference>
<feature type="region of interest" description="Disordered" evidence="1">
    <location>
        <begin position="1"/>
        <end position="24"/>
    </location>
</feature>
<reference evidence="4" key="2">
    <citation type="submission" date="2016-10" db="EMBL/GenBank/DDBJ databases">
        <authorList>
            <person name="Varghese N."/>
            <person name="Submissions S."/>
        </authorList>
    </citation>
    <scope>NUCLEOTIDE SEQUENCE [LARGE SCALE GENOMIC DNA]</scope>
    <source>
        <strain evidence="4">CGMCC 1.12397</strain>
    </source>
</reference>
<dbReference type="AlphaFoldDB" id="A0A1H1GMH2"/>
<evidence type="ECO:0000313" key="5">
    <source>
        <dbReference type="Proteomes" id="UP000255421"/>
    </source>
</evidence>
<dbReference type="OrthoDB" id="202667at2157"/>
<keyword evidence="5" id="KW-1185">Reference proteome</keyword>
<proteinExistence type="predicted"/>
<protein>
    <recommendedName>
        <fullName evidence="6">Right handed beta helix region</fullName>
    </recommendedName>
</protein>
<evidence type="ECO:0000313" key="3">
    <source>
        <dbReference type="EMBL" id="SDR14424.1"/>
    </source>
</evidence>
<gene>
    <name evidence="2" type="ORF">DWB78_17935</name>
    <name evidence="3" type="ORF">SAMN05216278_3771</name>
</gene>
<dbReference type="EMBL" id="FNKQ01000006">
    <property type="protein sequence ID" value="SDR14424.1"/>
    <property type="molecule type" value="Genomic_DNA"/>
</dbReference>
<dbReference type="RefSeq" id="WP_092539247.1">
    <property type="nucleotide sequence ID" value="NZ_FNKQ01000006.1"/>
</dbReference>
<evidence type="ECO:0000313" key="4">
    <source>
        <dbReference type="Proteomes" id="UP000199289"/>
    </source>
</evidence>
<feature type="compositionally biased region" description="Low complexity" evidence="1">
    <location>
        <begin position="689"/>
        <end position="699"/>
    </location>
</feature>
<feature type="region of interest" description="Disordered" evidence="1">
    <location>
        <begin position="686"/>
        <end position="710"/>
    </location>
</feature>
<feature type="compositionally biased region" description="Low complexity" evidence="1">
    <location>
        <begin position="496"/>
        <end position="512"/>
    </location>
</feature>
<name>A0A1H1GMH2_9EURY</name>
<reference evidence="2 5" key="3">
    <citation type="submission" date="2018-07" db="EMBL/GenBank/DDBJ databases">
        <title>Genome sequence of extremly halophilic archaeon Halopelagius longus strain BC12-B1.</title>
        <authorList>
            <person name="Zhang X."/>
        </authorList>
    </citation>
    <scope>NUCLEOTIDE SEQUENCE [LARGE SCALE GENOMIC DNA]</scope>
    <source>
        <strain evidence="2 5">BC12-B1</strain>
    </source>
</reference>
<dbReference type="SUPFAM" id="SSF51126">
    <property type="entry name" value="Pectin lyase-like"/>
    <property type="match status" value="1"/>
</dbReference>